<dbReference type="EMBL" id="ASHM01011479">
    <property type="protein sequence ID" value="PNX93409.1"/>
    <property type="molecule type" value="Genomic_DNA"/>
</dbReference>
<accession>A0A2K3MRR8</accession>
<proteinExistence type="predicted"/>
<dbReference type="AlphaFoldDB" id="A0A2K3MRR8"/>
<protein>
    <submittedName>
        <fullName evidence="1">B3 domain-containing protein</fullName>
    </submittedName>
</protein>
<evidence type="ECO:0000313" key="2">
    <source>
        <dbReference type="Proteomes" id="UP000236291"/>
    </source>
</evidence>
<comment type="caution">
    <text evidence="1">The sequence shown here is derived from an EMBL/GenBank/DDBJ whole genome shotgun (WGS) entry which is preliminary data.</text>
</comment>
<dbReference type="Proteomes" id="UP000236291">
    <property type="component" value="Unassembled WGS sequence"/>
</dbReference>
<dbReference type="ExpressionAtlas" id="A0A2K3MRR8">
    <property type="expression patterns" value="baseline"/>
</dbReference>
<evidence type="ECO:0000313" key="1">
    <source>
        <dbReference type="EMBL" id="PNX93409.1"/>
    </source>
</evidence>
<name>A0A2K3MRR8_TRIPR</name>
<gene>
    <name evidence="1" type="ORF">L195_g016563</name>
</gene>
<reference evidence="1 2" key="2">
    <citation type="journal article" date="2017" name="Front. Plant Sci.">
        <title>Gene Classification and Mining of Molecular Markers Useful in Red Clover (Trifolium pratense) Breeding.</title>
        <authorList>
            <person name="Istvanek J."/>
            <person name="Dluhosova J."/>
            <person name="Dluhos P."/>
            <person name="Patkova L."/>
            <person name="Nedelnik J."/>
            <person name="Repkova J."/>
        </authorList>
    </citation>
    <scope>NUCLEOTIDE SEQUENCE [LARGE SCALE GENOMIC DNA]</scope>
    <source>
        <strain evidence="2">cv. Tatra</strain>
        <tissue evidence="1">Young leaves</tissue>
    </source>
</reference>
<organism evidence="1 2">
    <name type="scientific">Trifolium pratense</name>
    <name type="common">Red clover</name>
    <dbReference type="NCBI Taxonomy" id="57577"/>
    <lineage>
        <taxon>Eukaryota</taxon>
        <taxon>Viridiplantae</taxon>
        <taxon>Streptophyta</taxon>
        <taxon>Embryophyta</taxon>
        <taxon>Tracheophyta</taxon>
        <taxon>Spermatophyta</taxon>
        <taxon>Magnoliopsida</taxon>
        <taxon>eudicotyledons</taxon>
        <taxon>Gunneridae</taxon>
        <taxon>Pentapetalae</taxon>
        <taxon>rosids</taxon>
        <taxon>fabids</taxon>
        <taxon>Fabales</taxon>
        <taxon>Fabaceae</taxon>
        <taxon>Papilionoideae</taxon>
        <taxon>50 kb inversion clade</taxon>
        <taxon>NPAAA clade</taxon>
        <taxon>Hologalegina</taxon>
        <taxon>IRL clade</taxon>
        <taxon>Trifolieae</taxon>
        <taxon>Trifolium</taxon>
    </lineage>
</organism>
<reference evidence="1 2" key="1">
    <citation type="journal article" date="2014" name="Am. J. Bot.">
        <title>Genome assembly and annotation for red clover (Trifolium pratense; Fabaceae).</title>
        <authorList>
            <person name="Istvanek J."/>
            <person name="Jaros M."/>
            <person name="Krenek A."/>
            <person name="Repkova J."/>
        </authorList>
    </citation>
    <scope>NUCLEOTIDE SEQUENCE [LARGE SCALE GENOMIC DNA]</scope>
    <source>
        <strain evidence="2">cv. Tatra</strain>
        <tissue evidence="1">Young leaves</tissue>
    </source>
</reference>
<sequence length="185" mass="21010">MAKGCSSNNYEEARKKRLEENKKRHFGLCLNYACVAILDIAETVVKCCRLDCSCSDIINLDVVAQFEDLGISKILTKVTSPAKKSQNRLPRLKLKTNEEVEPRRSSRPRNQVTSYTEENWLTSLAAEGILARQSRVVGSHPYRAFDRQPKGPTFDTHSFDQCHKLAQISPPLVSFLQRTLLLLIF</sequence>